<comment type="subcellular location">
    <subcellularLocation>
        <location evidence="1">Cell membrane</location>
        <topology evidence="1">Multi-pass membrane protein</topology>
    </subcellularLocation>
</comment>
<feature type="repeat" description="ANK" evidence="12">
    <location>
        <begin position="315"/>
        <end position="347"/>
    </location>
</feature>
<protein>
    <recommendedName>
        <fullName evidence="15">Ion transport domain-containing protein</fullName>
    </recommendedName>
</protein>
<keyword evidence="11" id="KW-0407">Ion channel</keyword>
<keyword evidence="12" id="KW-0040">ANK repeat</keyword>
<dbReference type="GO" id="GO:0005886">
    <property type="term" value="C:plasma membrane"/>
    <property type="evidence" value="ECO:0007669"/>
    <property type="project" value="UniProtKB-SubCell"/>
</dbReference>
<keyword evidence="8 14" id="KW-1133">Transmembrane helix</keyword>
<evidence type="ECO:0000313" key="17">
    <source>
        <dbReference type="Proteomes" id="UP000441208"/>
    </source>
</evidence>
<reference evidence="16 17" key="1">
    <citation type="submission" date="2018-08" db="EMBL/GenBank/DDBJ databases">
        <title>Genomic investigation of the strawberry pathogen Phytophthora fragariae indicates pathogenicity is determined by transcriptional variation in three key races.</title>
        <authorList>
            <person name="Adams T.M."/>
            <person name="Armitage A.D."/>
            <person name="Sobczyk M.K."/>
            <person name="Bates H.J."/>
            <person name="Dunwell J.M."/>
            <person name="Nellist C.F."/>
            <person name="Harrison R.J."/>
        </authorList>
    </citation>
    <scope>NUCLEOTIDE SEQUENCE [LARGE SCALE GENOMIC DNA]</scope>
    <source>
        <strain evidence="16 17">NOV-71</strain>
    </source>
</reference>
<evidence type="ECO:0000256" key="1">
    <source>
        <dbReference type="ARBA" id="ARBA00004651"/>
    </source>
</evidence>
<evidence type="ECO:0000256" key="2">
    <source>
        <dbReference type="ARBA" id="ARBA00022448"/>
    </source>
</evidence>
<keyword evidence="9" id="KW-0406">Ion transport</keyword>
<dbReference type="InterPro" id="IPR036770">
    <property type="entry name" value="Ankyrin_rpt-contain_sf"/>
</dbReference>
<evidence type="ECO:0000313" key="16">
    <source>
        <dbReference type="EMBL" id="KAE9100217.1"/>
    </source>
</evidence>
<dbReference type="PROSITE" id="PS50088">
    <property type="entry name" value="ANK_REPEAT"/>
    <property type="match status" value="1"/>
</dbReference>
<keyword evidence="3" id="KW-1003">Cell membrane</keyword>
<dbReference type="GO" id="GO:0005216">
    <property type="term" value="F:monoatomic ion channel activity"/>
    <property type="evidence" value="ECO:0007669"/>
    <property type="project" value="InterPro"/>
</dbReference>
<comment type="caution">
    <text evidence="16">The sequence shown here is derived from an EMBL/GenBank/DDBJ whole genome shotgun (WGS) entry which is preliminary data.</text>
</comment>
<proteinExistence type="predicted"/>
<dbReference type="Proteomes" id="UP000441208">
    <property type="component" value="Unassembled WGS sequence"/>
</dbReference>
<gene>
    <name evidence="16" type="ORF">PF007_g15601</name>
</gene>
<evidence type="ECO:0000256" key="3">
    <source>
        <dbReference type="ARBA" id="ARBA00022475"/>
    </source>
</evidence>
<evidence type="ECO:0000256" key="11">
    <source>
        <dbReference type="ARBA" id="ARBA00023303"/>
    </source>
</evidence>
<feature type="transmembrane region" description="Helical" evidence="14">
    <location>
        <begin position="848"/>
        <end position="869"/>
    </location>
</feature>
<dbReference type="InterPro" id="IPR024862">
    <property type="entry name" value="TRPV"/>
</dbReference>
<evidence type="ECO:0000256" key="4">
    <source>
        <dbReference type="ARBA" id="ARBA00022568"/>
    </source>
</evidence>
<keyword evidence="10 14" id="KW-0472">Membrane</keyword>
<dbReference type="Pfam" id="PF12796">
    <property type="entry name" value="Ank_2"/>
    <property type="match status" value="1"/>
</dbReference>
<dbReference type="Gene3D" id="1.25.40.20">
    <property type="entry name" value="Ankyrin repeat-containing domain"/>
    <property type="match status" value="1"/>
</dbReference>
<keyword evidence="6" id="KW-0677">Repeat</keyword>
<keyword evidence="5 14" id="KW-0812">Transmembrane</keyword>
<feature type="region of interest" description="Disordered" evidence="13">
    <location>
        <begin position="1"/>
        <end position="23"/>
    </location>
</feature>
<accession>A0A6A3RP60</accession>
<dbReference type="PROSITE" id="PS50297">
    <property type="entry name" value="ANK_REP_REGION"/>
    <property type="match status" value="1"/>
</dbReference>
<feature type="transmembrane region" description="Helical" evidence="14">
    <location>
        <begin position="944"/>
        <end position="966"/>
    </location>
</feature>
<dbReference type="Pfam" id="PF00520">
    <property type="entry name" value="Ion_trans"/>
    <property type="match status" value="1"/>
</dbReference>
<dbReference type="AlphaFoldDB" id="A0A6A3RP60"/>
<evidence type="ECO:0000256" key="14">
    <source>
        <dbReference type="SAM" id="Phobius"/>
    </source>
</evidence>
<feature type="compositionally biased region" description="Basic and acidic residues" evidence="13">
    <location>
        <begin position="77"/>
        <end position="88"/>
    </location>
</feature>
<name>A0A6A3RP60_9STRA</name>
<feature type="domain" description="Ion transport" evidence="15">
    <location>
        <begin position="787"/>
        <end position="976"/>
    </location>
</feature>
<organism evidence="16 17">
    <name type="scientific">Phytophthora fragariae</name>
    <dbReference type="NCBI Taxonomy" id="53985"/>
    <lineage>
        <taxon>Eukaryota</taxon>
        <taxon>Sar</taxon>
        <taxon>Stramenopiles</taxon>
        <taxon>Oomycota</taxon>
        <taxon>Peronosporomycetes</taxon>
        <taxon>Peronosporales</taxon>
        <taxon>Peronosporaceae</taxon>
        <taxon>Phytophthora</taxon>
    </lineage>
</organism>
<dbReference type="EMBL" id="QXFZ01000961">
    <property type="protein sequence ID" value="KAE9100217.1"/>
    <property type="molecule type" value="Genomic_DNA"/>
</dbReference>
<dbReference type="PANTHER" id="PTHR10582">
    <property type="entry name" value="TRANSIENT RECEPTOR POTENTIAL ION CHANNEL PROTEIN"/>
    <property type="match status" value="1"/>
</dbReference>
<dbReference type="InterPro" id="IPR002110">
    <property type="entry name" value="Ankyrin_rpt"/>
</dbReference>
<feature type="region of interest" description="Disordered" evidence="13">
    <location>
        <begin position="62"/>
        <end position="89"/>
    </location>
</feature>
<dbReference type="GO" id="GO:0098703">
    <property type="term" value="P:calcium ion import across plasma membrane"/>
    <property type="evidence" value="ECO:0007669"/>
    <property type="project" value="TreeGrafter"/>
</dbReference>
<evidence type="ECO:0000256" key="9">
    <source>
        <dbReference type="ARBA" id="ARBA00023065"/>
    </source>
</evidence>
<feature type="transmembrane region" description="Helical" evidence="14">
    <location>
        <begin position="890"/>
        <end position="911"/>
    </location>
</feature>
<evidence type="ECO:0000259" key="15">
    <source>
        <dbReference type="Pfam" id="PF00520"/>
    </source>
</evidence>
<keyword evidence="4" id="KW-0109">Calcium transport</keyword>
<evidence type="ECO:0000256" key="12">
    <source>
        <dbReference type="PROSITE-ProRule" id="PRU00023"/>
    </source>
</evidence>
<dbReference type="InterPro" id="IPR005821">
    <property type="entry name" value="Ion_trans_dom"/>
</dbReference>
<evidence type="ECO:0000256" key="5">
    <source>
        <dbReference type="ARBA" id="ARBA00022692"/>
    </source>
</evidence>
<dbReference type="Gene3D" id="1.10.287.70">
    <property type="match status" value="1"/>
</dbReference>
<keyword evidence="2" id="KW-0813">Transport</keyword>
<evidence type="ECO:0000256" key="13">
    <source>
        <dbReference type="SAM" id="MobiDB-lite"/>
    </source>
</evidence>
<evidence type="ECO:0000256" key="8">
    <source>
        <dbReference type="ARBA" id="ARBA00022989"/>
    </source>
</evidence>
<evidence type="ECO:0000256" key="6">
    <source>
        <dbReference type="ARBA" id="ARBA00022737"/>
    </source>
</evidence>
<dbReference type="PANTHER" id="PTHR10582:SF2">
    <property type="entry name" value="INACTIVE"/>
    <property type="match status" value="1"/>
</dbReference>
<keyword evidence="7" id="KW-0106">Calcium</keyword>
<evidence type="ECO:0000256" key="7">
    <source>
        <dbReference type="ARBA" id="ARBA00022837"/>
    </source>
</evidence>
<dbReference type="SUPFAM" id="SSF48403">
    <property type="entry name" value="Ankyrin repeat"/>
    <property type="match status" value="1"/>
</dbReference>
<dbReference type="SMART" id="SM00248">
    <property type="entry name" value="ANK"/>
    <property type="match status" value="3"/>
</dbReference>
<sequence length="1030" mass="118418">MEDTARRNAVHALPPGAPTPRDKVMDEYRAHIKESRDYKKKQHKQVILEDVRKRPPRLHLRQETIRARPHPNTHNDPQSRKKEIKESPTRMMQGGNYLKKFLAGQFRLGQDERPEGWAAAKINRAMRRYYKMHLLLEKRDKQHLALQSKLLFDECCRCRPLVPGPITTESGVLRLAEPNLPKILRILRNVANDGLDLLQPHGVAQYTVMHVAAQRGYTDLVKELIMHWNEHPMNSPYQKYSFMQLSHLLEMVLEMRSAKRLVSESDAEMRALVADIGVSFARFSDSLDKLLEDAITLQDLLQICGHPLVLSKDAAGNTPLHHAAEGGHLTLCKLLLANGANINAQNKSGETPLHFAIASQRHGVCIHFVENHADVRISRYVSFTTLTGTVLRGTFVESPDGNAKAKLLPSINFRSGAMVQHKRPPTGNSHLPQYKTLAGGTAAVSPETAPGRTNVRHDAVGAANDSTCSTIDSLLASPFLCTRDRRDIMFFRSAPGYSILPSKTLGILVASEHVAPSEMNKARELQERSKLFHLLIQNVPEAAVLAMDSFRNPLFRCSMLKHVRERNQRWTVSNQLKTFEEKRDALVVQMKGQVKVGRSPRRKRSRGPVLRVLDRLRKVLKKVWKFLRRVRSVLSVQHVFTVTENEAGHTERIVCEPKGILYEYVYDHAEFRGRHSPTLWMIVQTERKDLIFHPWFRQLLDHKWNSFTRQTFRSEFKVYAVYFVAVFIATYLRVGDTFVGMPLGGYRNNIFTEDVGYMEYIRDVARLVYSVINANYTLQEYQAYRECGSLRVYLRDGWNWFDLVQISCVWLLLVAEILELILPDFDQEDFRLIVYQESLYSFNIRRRYSFRITLMAIVGPQIFVKWIQFARGTRALGPFVRMIAKMFSDILVFVMVFCVFLGGFAFAFFILQLEGCKSYFSALTTTFNISLGSWDWDSIYEGGLLAILLFLSFVVIGTIMLLNLLIAMMGSTYDKVWEDRLLFFELERAKATLSIQMSLDDEVYDEKHWCPRLYVLEGDTPIEGIQFHRL</sequence>
<evidence type="ECO:0000256" key="10">
    <source>
        <dbReference type="ARBA" id="ARBA00023136"/>
    </source>
</evidence>